<dbReference type="Gene3D" id="2.170.270.10">
    <property type="entry name" value="SET domain"/>
    <property type="match status" value="1"/>
</dbReference>
<evidence type="ECO:0008006" key="14">
    <source>
        <dbReference type="Google" id="ProtNLM"/>
    </source>
</evidence>
<dbReference type="GO" id="GO:0005634">
    <property type="term" value="C:nucleus"/>
    <property type="evidence" value="ECO:0007669"/>
    <property type="project" value="InterPro"/>
</dbReference>
<feature type="domain" description="Pre-SET" evidence="10">
    <location>
        <begin position="267"/>
        <end position="339"/>
    </location>
</feature>
<evidence type="ECO:0000256" key="7">
    <source>
        <dbReference type="ARBA" id="ARBA00022833"/>
    </source>
</evidence>
<feature type="domain" description="Post-SET" evidence="11">
    <location>
        <begin position="496"/>
        <end position="512"/>
    </location>
</feature>
<dbReference type="Pfam" id="PF05033">
    <property type="entry name" value="Pre-SET"/>
    <property type="match status" value="1"/>
</dbReference>
<dbReference type="AlphaFoldDB" id="A0AA39NX58"/>
<keyword evidence="3" id="KW-0489">Methyltransferase</keyword>
<feature type="compositionally biased region" description="Polar residues" evidence="8">
    <location>
        <begin position="8"/>
        <end position="25"/>
    </location>
</feature>
<keyword evidence="5" id="KW-0949">S-adenosyl-L-methionine</keyword>
<name>A0AA39NX58_9AGAR</name>
<gene>
    <name evidence="12" type="ORF">IW261DRAFT_1504040</name>
</gene>
<keyword evidence="4" id="KW-0808">Transferase</keyword>
<evidence type="ECO:0000256" key="1">
    <source>
        <dbReference type="ARBA" id="ARBA00004286"/>
    </source>
</evidence>
<feature type="compositionally biased region" description="Low complexity" evidence="8">
    <location>
        <begin position="26"/>
        <end position="36"/>
    </location>
</feature>
<dbReference type="PANTHER" id="PTHR46223">
    <property type="entry name" value="HISTONE-LYSINE N-METHYLTRANSFERASE SUV39H"/>
    <property type="match status" value="1"/>
</dbReference>
<feature type="region of interest" description="Disordered" evidence="8">
    <location>
        <begin position="1"/>
        <end position="155"/>
    </location>
</feature>
<dbReference type="GO" id="GO:0008270">
    <property type="term" value="F:zinc ion binding"/>
    <property type="evidence" value="ECO:0007669"/>
    <property type="project" value="InterPro"/>
</dbReference>
<keyword evidence="7" id="KW-0862">Zinc</keyword>
<dbReference type="SMART" id="SM00468">
    <property type="entry name" value="PreSET"/>
    <property type="match status" value="1"/>
</dbReference>
<keyword evidence="2" id="KW-0158">Chromosome</keyword>
<dbReference type="InterPro" id="IPR007728">
    <property type="entry name" value="Pre-SET_dom"/>
</dbReference>
<sequence length="514" mass="57178">MEVGTSVDDATQSILESDTQGISQLSLATPEASTPAAPEPELEYVDFPDTTPDVEDDEPEKRPSRSTDAMDVDVDPEHDADVSMAEASTEDQSIDMGAQPFPESVADDFHPESSRTSLRRSSRRTSPQISVASSSSSSVGRFDSPHPSDTPEEQGRHLFLGGHRVCSWEDVRDEMRANPVYHLAENLPHALQDHINAMPLYTRMQDPMRLVFESMIRENTADDEPFAPPIVIENFVDDQPTPDWEFYYTNKLWHGDGVPPPDMKGLECCDCSGSCAKNKDCACKQRQLRNANGTGLKDWIYDPQGRVRDECLLDGAPIFECNDLCRCDDDCRNRVVQNGRKIPIKIAKTEKKGWGVFYSGTRRIPKGTFVGIYAGEIITWEEAEMRGMTYDKWGRTYLFDMDFNHIEGIDDALKYSVDAYHAGNFTRYLNHSCAPNCTLAACYINDANLHKPLLSIFTCTDVSAGEELTFSYCGAVTEETVAETTKKVKAGKVSDVHTPCHCGAALCNGWLFAA</sequence>
<feature type="compositionally biased region" description="Low complexity" evidence="8">
    <location>
        <begin position="124"/>
        <end position="139"/>
    </location>
</feature>
<proteinExistence type="predicted"/>
<dbReference type="Proteomes" id="UP001175227">
    <property type="component" value="Unassembled WGS sequence"/>
</dbReference>
<dbReference type="InterPro" id="IPR001214">
    <property type="entry name" value="SET_dom"/>
</dbReference>
<dbReference type="InterPro" id="IPR050973">
    <property type="entry name" value="H3K9_Histone-Lys_N-MTase"/>
</dbReference>
<keyword evidence="13" id="KW-1185">Reference proteome</keyword>
<comment type="subcellular location">
    <subcellularLocation>
        <location evidence="1">Chromosome</location>
    </subcellularLocation>
</comment>
<organism evidence="12 13">
    <name type="scientific">Armillaria novae-zelandiae</name>
    <dbReference type="NCBI Taxonomy" id="153914"/>
    <lineage>
        <taxon>Eukaryota</taxon>
        <taxon>Fungi</taxon>
        <taxon>Dikarya</taxon>
        <taxon>Basidiomycota</taxon>
        <taxon>Agaricomycotina</taxon>
        <taxon>Agaricomycetes</taxon>
        <taxon>Agaricomycetidae</taxon>
        <taxon>Agaricales</taxon>
        <taxon>Marasmiineae</taxon>
        <taxon>Physalacriaceae</taxon>
        <taxon>Armillaria</taxon>
    </lineage>
</organism>
<evidence type="ECO:0000256" key="5">
    <source>
        <dbReference type="ARBA" id="ARBA00022691"/>
    </source>
</evidence>
<dbReference type="PROSITE" id="PS50280">
    <property type="entry name" value="SET"/>
    <property type="match status" value="1"/>
</dbReference>
<evidence type="ECO:0000256" key="2">
    <source>
        <dbReference type="ARBA" id="ARBA00022454"/>
    </source>
</evidence>
<feature type="domain" description="SET" evidence="9">
    <location>
        <begin position="342"/>
        <end position="473"/>
    </location>
</feature>
<evidence type="ECO:0000256" key="3">
    <source>
        <dbReference type="ARBA" id="ARBA00022603"/>
    </source>
</evidence>
<evidence type="ECO:0000259" key="11">
    <source>
        <dbReference type="PROSITE" id="PS50868"/>
    </source>
</evidence>
<evidence type="ECO:0000256" key="8">
    <source>
        <dbReference type="SAM" id="MobiDB-lite"/>
    </source>
</evidence>
<dbReference type="InterPro" id="IPR003616">
    <property type="entry name" value="Post-SET_dom"/>
</dbReference>
<dbReference type="GO" id="GO:0005694">
    <property type="term" value="C:chromosome"/>
    <property type="evidence" value="ECO:0007669"/>
    <property type="project" value="UniProtKB-SubCell"/>
</dbReference>
<dbReference type="EMBL" id="JAUEPR010000033">
    <property type="protein sequence ID" value="KAK0473376.1"/>
    <property type="molecule type" value="Genomic_DNA"/>
</dbReference>
<comment type="caution">
    <text evidence="12">The sequence shown here is derived from an EMBL/GenBank/DDBJ whole genome shotgun (WGS) entry which is preliminary data.</text>
</comment>
<accession>A0AA39NX58</accession>
<protein>
    <recommendedName>
        <fullName evidence="14">SET domain-containing protein</fullName>
    </recommendedName>
</protein>
<dbReference type="GO" id="GO:0032259">
    <property type="term" value="P:methylation"/>
    <property type="evidence" value="ECO:0007669"/>
    <property type="project" value="UniProtKB-KW"/>
</dbReference>
<reference evidence="12" key="1">
    <citation type="submission" date="2023-06" db="EMBL/GenBank/DDBJ databases">
        <authorList>
            <consortium name="Lawrence Berkeley National Laboratory"/>
            <person name="Ahrendt S."/>
            <person name="Sahu N."/>
            <person name="Indic B."/>
            <person name="Wong-Bajracharya J."/>
            <person name="Merenyi Z."/>
            <person name="Ke H.-M."/>
            <person name="Monk M."/>
            <person name="Kocsube S."/>
            <person name="Drula E."/>
            <person name="Lipzen A."/>
            <person name="Balint B."/>
            <person name="Henrissat B."/>
            <person name="Andreopoulos B."/>
            <person name="Martin F.M."/>
            <person name="Harder C.B."/>
            <person name="Rigling D."/>
            <person name="Ford K.L."/>
            <person name="Foster G.D."/>
            <person name="Pangilinan J."/>
            <person name="Papanicolaou A."/>
            <person name="Barry K."/>
            <person name="LaButti K."/>
            <person name="Viragh M."/>
            <person name="Koriabine M."/>
            <person name="Yan M."/>
            <person name="Riley R."/>
            <person name="Champramary S."/>
            <person name="Plett K.L."/>
            <person name="Tsai I.J."/>
            <person name="Slot J."/>
            <person name="Sipos G."/>
            <person name="Plett J."/>
            <person name="Nagy L.G."/>
            <person name="Grigoriev I.V."/>
        </authorList>
    </citation>
    <scope>NUCLEOTIDE SEQUENCE</scope>
    <source>
        <strain evidence="12">ICMP 16352</strain>
    </source>
</reference>
<keyword evidence="6" id="KW-0479">Metal-binding</keyword>
<dbReference type="SUPFAM" id="SSF82199">
    <property type="entry name" value="SET domain"/>
    <property type="match status" value="1"/>
</dbReference>
<evidence type="ECO:0000313" key="12">
    <source>
        <dbReference type="EMBL" id="KAK0473376.1"/>
    </source>
</evidence>
<evidence type="ECO:0000259" key="10">
    <source>
        <dbReference type="PROSITE" id="PS50867"/>
    </source>
</evidence>
<evidence type="ECO:0000256" key="6">
    <source>
        <dbReference type="ARBA" id="ARBA00022723"/>
    </source>
</evidence>
<evidence type="ECO:0000256" key="4">
    <source>
        <dbReference type="ARBA" id="ARBA00022679"/>
    </source>
</evidence>
<feature type="compositionally biased region" description="Acidic residues" evidence="8">
    <location>
        <begin position="40"/>
        <end position="58"/>
    </location>
</feature>
<dbReference type="SMART" id="SM00317">
    <property type="entry name" value="SET"/>
    <property type="match status" value="1"/>
</dbReference>
<dbReference type="PROSITE" id="PS50868">
    <property type="entry name" value="POST_SET"/>
    <property type="match status" value="1"/>
</dbReference>
<dbReference type="GO" id="GO:0042054">
    <property type="term" value="F:histone methyltransferase activity"/>
    <property type="evidence" value="ECO:0007669"/>
    <property type="project" value="InterPro"/>
</dbReference>
<dbReference type="InterPro" id="IPR046341">
    <property type="entry name" value="SET_dom_sf"/>
</dbReference>
<dbReference type="PANTHER" id="PTHR46223:SF3">
    <property type="entry name" value="HISTONE-LYSINE N-METHYLTRANSFERASE SET-23"/>
    <property type="match status" value="1"/>
</dbReference>
<dbReference type="PROSITE" id="PS50867">
    <property type="entry name" value="PRE_SET"/>
    <property type="match status" value="1"/>
</dbReference>
<evidence type="ECO:0000259" key="9">
    <source>
        <dbReference type="PROSITE" id="PS50280"/>
    </source>
</evidence>
<dbReference type="Pfam" id="PF00856">
    <property type="entry name" value="SET"/>
    <property type="match status" value="1"/>
</dbReference>
<evidence type="ECO:0000313" key="13">
    <source>
        <dbReference type="Proteomes" id="UP001175227"/>
    </source>
</evidence>